<dbReference type="EMBL" id="VSSQ01009085">
    <property type="protein sequence ID" value="MPM40670.1"/>
    <property type="molecule type" value="Genomic_DNA"/>
</dbReference>
<sequence>MTFHADTEGMGIAEMYTWQDGTMALKSSSKISVTMAELSNLGRVVTGAIQDGTPALFVVGVVDSSTEVTDILVARDGGLSNIVLSSITGTSTEVARYLSLYPTDINGDKSTEVPVPVLLAGSDEAQSYYRIEWRGYDAAGKPSRVESTYHSVEDGWYLVLPESWRDRVLVRREPGAEESTVTFSYRDGAELREFLKISTITGDSREIKAVRGGRFILSRRAETIYSAELLDANNSWASGMTEDQLRAAFGLITAEWLAGDN</sequence>
<organism evidence="1">
    <name type="scientific">bioreactor metagenome</name>
    <dbReference type="NCBI Taxonomy" id="1076179"/>
    <lineage>
        <taxon>unclassified sequences</taxon>
        <taxon>metagenomes</taxon>
        <taxon>ecological metagenomes</taxon>
    </lineage>
</organism>
<proteinExistence type="predicted"/>
<name>A0A644ZIG3_9ZZZZ</name>
<comment type="caution">
    <text evidence="1">The sequence shown here is derived from an EMBL/GenBank/DDBJ whole genome shotgun (WGS) entry which is preliminary data.</text>
</comment>
<accession>A0A644ZIG3</accession>
<protein>
    <submittedName>
        <fullName evidence="1">Uncharacterized protein</fullName>
    </submittedName>
</protein>
<dbReference type="AlphaFoldDB" id="A0A644ZIG3"/>
<evidence type="ECO:0000313" key="1">
    <source>
        <dbReference type="EMBL" id="MPM40670.1"/>
    </source>
</evidence>
<reference evidence="1" key="1">
    <citation type="submission" date="2019-08" db="EMBL/GenBank/DDBJ databases">
        <authorList>
            <person name="Kucharzyk K."/>
            <person name="Murdoch R.W."/>
            <person name="Higgins S."/>
            <person name="Loffler F."/>
        </authorList>
    </citation>
    <scope>NUCLEOTIDE SEQUENCE</scope>
</reference>
<gene>
    <name evidence="1" type="ORF">SDC9_87316</name>
</gene>